<gene>
    <name evidence="2" type="ORF">EWV81_13120</name>
</gene>
<name>A0A552DRU7_MICAE</name>
<sequence>MLNKSVGGVRSQETGVSIQESVFRSQYSGVSIQESVFRSQYSGVRRLFLFVLPIPQFIIHNSPSPHLPITPLPHHPTSHTPHPNS</sequence>
<dbReference type="EMBL" id="SFBL01000113">
    <property type="protein sequence ID" value="TRU24879.1"/>
    <property type="molecule type" value="Genomic_DNA"/>
</dbReference>
<evidence type="ECO:0000313" key="2">
    <source>
        <dbReference type="EMBL" id="TRU24879.1"/>
    </source>
</evidence>
<evidence type="ECO:0000313" key="3">
    <source>
        <dbReference type="Proteomes" id="UP000319313"/>
    </source>
</evidence>
<feature type="region of interest" description="Disordered" evidence="1">
    <location>
        <begin position="65"/>
        <end position="85"/>
    </location>
</feature>
<accession>A0A552DRU7</accession>
<organism evidence="2 3">
    <name type="scientific">Microcystis aeruginosa Ma_SC_T_19800800_S464</name>
    <dbReference type="NCBI Taxonomy" id="2486257"/>
    <lineage>
        <taxon>Bacteria</taxon>
        <taxon>Bacillati</taxon>
        <taxon>Cyanobacteriota</taxon>
        <taxon>Cyanophyceae</taxon>
        <taxon>Oscillatoriophycideae</taxon>
        <taxon>Chroococcales</taxon>
        <taxon>Microcystaceae</taxon>
        <taxon>Microcystis</taxon>
    </lineage>
</organism>
<dbReference type="AlphaFoldDB" id="A0A552DRU7"/>
<protein>
    <submittedName>
        <fullName evidence="2">Uncharacterized protein</fullName>
    </submittedName>
</protein>
<evidence type="ECO:0000256" key="1">
    <source>
        <dbReference type="SAM" id="MobiDB-lite"/>
    </source>
</evidence>
<proteinExistence type="predicted"/>
<feature type="compositionally biased region" description="Pro residues" evidence="1">
    <location>
        <begin position="65"/>
        <end position="74"/>
    </location>
</feature>
<dbReference type="Proteomes" id="UP000319313">
    <property type="component" value="Unassembled WGS sequence"/>
</dbReference>
<comment type="caution">
    <text evidence="2">The sequence shown here is derived from an EMBL/GenBank/DDBJ whole genome shotgun (WGS) entry which is preliminary data.</text>
</comment>
<reference evidence="2 3" key="1">
    <citation type="submission" date="2019-01" db="EMBL/GenBank/DDBJ databases">
        <title>Coherence of Microcystis species and biogeography revealed through population genomics.</title>
        <authorList>
            <person name="Perez-Carrascal O.M."/>
            <person name="Terrat Y."/>
            <person name="Giani A."/>
            <person name="Fortin N."/>
            <person name="Tromas N."/>
            <person name="Shapiro B.J."/>
        </authorList>
    </citation>
    <scope>NUCLEOTIDE SEQUENCE [LARGE SCALE GENOMIC DNA]</scope>
    <source>
        <strain evidence="2">Ma_SC_T_19800800_S464</strain>
    </source>
</reference>